<accession>C5DI16</accession>
<feature type="transmembrane region" description="Helical" evidence="1">
    <location>
        <begin position="75"/>
        <end position="97"/>
    </location>
</feature>
<keyword evidence="1" id="KW-0472">Membrane</keyword>
<evidence type="ECO:0000256" key="1">
    <source>
        <dbReference type="SAM" id="Phobius"/>
    </source>
</evidence>
<dbReference type="GO" id="GO:0016567">
    <property type="term" value="P:protein ubiquitination"/>
    <property type="evidence" value="ECO:0007669"/>
    <property type="project" value="TreeGrafter"/>
</dbReference>
<dbReference type="Gene3D" id="3.30.40.10">
    <property type="entry name" value="Zinc/RING finger domain, C3HC4 (zinc finger)"/>
    <property type="match status" value="1"/>
</dbReference>
<dbReference type="Pfam" id="PF13920">
    <property type="entry name" value="zf-C3HC4_3"/>
    <property type="match status" value="1"/>
</dbReference>
<sequence>MTDLNDTTLGHFSYLNNTRAALIDENMFLAPFINYPYKIARSFYSAVLSQYKSQTGVSLATNSAHLGASTLVETAGYFFSNYAIGCFVTAMVLNRIVAMASLRSNSQVARLPLWSRFIFHACAILALGYNVILTLRPFADEKPLVDIHNYFGITYGVICLSHCIETFVTTTTNLKPMEEFDYSIFELSMHFYALTRSNPRPEDFIPDCLMALLGRLIIHSVELTNKRNRRLLLSTILNMGHLVYLGQRVYTLGTGSLPLLVRYRHFPKLLALFCTAVSLACYALACIARLNPFSSNDEAHDISDLQFHSFMNNWYATLNCTGEEEFTSTLIKLAIMICNPEQAKRFGLHRELSQLRQPGEVHKSFFVSGYNSKWQSIPQEAITDGAAKQGRTVWQRKVTAVRDLLVAVFQRLKATFGKAPTGHANESFSEEHKKNLNDFVSERNYIKFLSLAPDLNANRIQSNDLKYLLPEDDFSADYLASDDEGSEELLEEFGSEDEESELGDVPLTDLIVPPNSSMPAQMGNTNDLKWFYSMWSILSCELQHNKRLTRSQYSELNEPGILHEVMMERIAETGSSNEAKEKSERDMTCVVCKTNTRNIVLWPCKCFALCEECRVSLGLRGFKTCICCRTDVRGYSKINAV</sequence>
<reference evidence="2 3" key="1">
    <citation type="journal article" date="2009" name="Genome Res.">
        <title>Comparative genomics of protoploid Saccharomycetaceae.</title>
        <authorList>
            <consortium name="The Genolevures Consortium"/>
            <person name="Souciet J.-L."/>
            <person name="Dujon B."/>
            <person name="Gaillardin C."/>
            <person name="Johnston M."/>
            <person name="Baret P.V."/>
            <person name="Cliften P."/>
            <person name="Sherman D.J."/>
            <person name="Weissenbach J."/>
            <person name="Westhof E."/>
            <person name="Wincker P."/>
            <person name="Jubin C."/>
            <person name="Poulain J."/>
            <person name="Barbe V."/>
            <person name="Segurens B."/>
            <person name="Artiguenave F."/>
            <person name="Anthouard V."/>
            <person name="Vacherie B."/>
            <person name="Val M.-E."/>
            <person name="Fulton R.S."/>
            <person name="Minx P."/>
            <person name="Wilson R."/>
            <person name="Durrens P."/>
            <person name="Jean G."/>
            <person name="Marck C."/>
            <person name="Martin T."/>
            <person name="Nikolski M."/>
            <person name="Rolland T."/>
            <person name="Seret M.-L."/>
            <person name="Casaregola S."/>
            <person name="Despons L."/>
            <person name="Fairhead C."/>
            <person name="Fischer G."/>
            <person name="Lafontaine I."/>
            <person name="Leh V."/>
            <person name="Lemaire M."/>
            <person name="de Montigny J."/>
            <person name="Neuveglise C."/>
            <person name="Thierry A."/>
            <person name="Blanc-Lenfle I."/>
            <person name="Bleykasten C."/>
            <person name="Diffels J."/>
            <person name="Fritsch E."/>
            <person name="Frangeul L."/>
            <person name="Goeffon A."/>
            <person name="Jauniaux N."/>
            <person name="Kachouri-Lafond R."/>
            <person name="Payen C."/>
            <person name="Potier S."/>
            <person name="Pribylova L."/>
            <person name="Ozanne C."/>
            <person name="Richard G.-F."/>
            <person name="Sacerdot C."/>
            <person name="Straub M.-L."/>
            <person name="Talla E."/>
        </authorList>
    </citation>
    <scope>NUCLEOTIDE SEQUENCE [LARGE SCALE GENOMIC DNA]</scope>
    <source>
        <strain evidence="3">ATCC 56472 / CBS 6340 / NRRL Y-8284</strain>
    </source>
</reference>
<dbReference type="InterPro" id="IPR013083">
    <property type="entry name" value="Znf_RING/FYVE/PHD"/>
</dbReference>
<dbReference type="GO" id="GO:0061630">
    <property type="term" value="F:ubiquitin protein ligase activity"/>
    <property type="evidence" value="ECO:0007669"/>
    <property type="project" value="TreeGrafter"/>
</dbReference>
<dbReference type="InParanoid" id="C5DI16"/>
<dbReference type="OrthoDB" id="66726at2759"/>
<protein>
    <submittedName>
        <fullName evidence="2">KLTH0E08954p</fullName>
    </submittedName>
</protein>
<dbReference type="PANTHER" id="PTHR22696">
    <property type="entry name" value="E3 UBIQUITIN-PROTEIN LIGASE RNF26"/>
    <property type="match status" value="1"/>
</dbReference>
<dbReference type="OMA" id="CLSHCIE"/>
<dbReference type="RefSeq" id="XP_002553864.1">
    <property type="nucleotide sequence ID" value="XM_002553818.1"/>
</dbReference>
<dbReference type="AlphaFoldDB" id="C5DI16"/>
<name>C5DI16_LACTC</name>
<dbReference type="Proteomes" id="UP000002036">
    <property type="component" value="Chromosome E"/>
</dbReference>
<dbReference type="GeneID" id="8292027"/>
<organism evidence="2 3">
    <name type="scientific">Lachancea thermotolerans (strain ATCC 56472 / CBS 6340 / NRRL Y-8284)</name>
    <name type="common">Yeast</name>
    <name type="synonym">Kluyveromyces thermotolerans</name>
    <dbReference type="NCBI Taxonomy" id="559295"/>
    <lineage>
        <taxon>Eukaryota</taxon>
        <taxon>Fungi</taxon>
        <taxon>Dikarya</taxon>
        <taxon>Ascomycota</taxon>
        <taxon>Saccharomycotina</taxon>
        <taxon>Saccharomycetes</taxon>
        <taxon>Saccharomycetales</taxon>
        <taxon>Saccharomycetaceae</taxon>
        <taxon>Lachancea</taxon>
    </lineage>
</organism>
<evidence type="ECO:0000313" key="3">
    <source>
        <dbReference type="Proteomes" id="UP000002036"/>
    </source>
</evidence>
<dbReference type="PANTHER" id="PTHR22696:SF1">
    <property type="entry name" value="E3 UBIQUITIN-PROTEIN LIGASE RNF26"/>
    <property type="match status" value="1"/>
</dbReference>
<dbReference type="KEGG" id="lth:KLTH0E08954g"/>
<keyword evidence="3" id="KW-1185">Reference proteome</keyword>
<gene>
    <name evidence="2" type="ordered locus">KLTH0E08954g</name>
</gene>
<evidence type="ECO:0000313" key="2">
    <source>
        <dbReference type="EMBL" id="CAR23427.1"/>
    </source>
</evidence>
<dbReference type="EMBL" id="CU928169">
    <property type="protein sequence ID" value="CAR23427.1"/>
    <property type="molecule type" value="Genomic_DNA"/>
</dbReference>
<proteinExistence type="predicted"/>
<feature type="transmembrane region" description="Helical" evidence="1">
    <location>
        <begin position="117"/>
        <end position="135"/>
    </location>
</feature>
<dbReference type="FunCoup" id="C5DI16">
    <property type="interactions" value="25"/>
</dbReference>
<keyword evidence="1" id="KW-1133">Transmembrane helix</keyword>
<dbReference type="HOGENOM" id="CLU_026112_0_0_1"/>
<dbReference type="eggNOG" id="ENOG502QV7Y">
    <property type="taxonomic scope" value="Eukaryota"/>
</dbReference>
<dbReference type="GO" id="GO:0006511">
    <property type="term" value="P:ubiquitin-dependent protein catabolic process"/>
    <property type="evidence" value="ECO:0007669"/>
    <property type="project" value="TreeGrafter"/>
</dbReference>
<feature type="transmembrane region" description="Helical" evidence="1">
    <location>
        <begin position="270"/>
        <end position="290"/>
    </location>
</feature>
<keyword evidence="1" id="KW-0812">Transmembrane</keyword>
<feature type="transmembrane region" description="Helical" evidence="1">
    <location>
        <begin position="147"/>
        <end position="168"/>
    </location>
</feature>
<dbReference type="CDD" id="cd16616">
    <property type="entry name" value="mRING-HC-C4C4_Asi1p-like"/>
    <property type="match status" value="1"/>
</dbReference>